<evidence type="ECO:0000256" key="1">
    <source>
        <dbReference type="SAM" id="Phobius"/>
    </source>
</evidence>
<name>A0A8S1EZQ9_9PELO</name>
<accession>A0A8S1EZQ9</accession>
<dbReference type="InterPro" id="IPR019422">
    <property type="entry name" value="7TM_GPCR_serpentine_rcpt_Srh"/>
</dbReference>
<feature type="transmembrane region" description="Helical" evidence="1">
    <location>
        <begin position="399"/>
        <end position="425"/>
    </location>
</feature>
<comment type="caution">
    <text evidence="2">The sequence shown here is derived from an EMBL/GenBank/DDBJ whole genome shotgun (WGS) entry which is preliminary data.</text>
</comment>
<reference evidence="2 3" key="1">
    <citation type="submission" date="2020-04" db="EMBL/GenBank/DDBJ databases">
        <authorList>
            <person name="Laetsch R D."/>
            <person name="Stevens L."/>
            <person name="Kumar S."/>
            <person name="Blaxter L. M."/>
        </authorList>
    </citation>
    <scope>NUCLEOTIDE SEQUENCE [LARGE SCALE GENOMIC DNA]</scope>
</reference>
<sequence>MTRKSTRIAYISFCYTFSSCIFLPFLLQKPNMDKAKQVLLNIESCPPKLFYNSDLYVLTDNFTTFMIVLTTFSLFILSQCAFYSLCTFYYLQFKISASPISTITQNFQKRVVRSLVIMISLNVTVIAIPFFALMLAMLVGFYDQGLNNVAILLMSTHGIYSTIFMIISTQGYREHILQFSEKKQRQVQNARLILTSSIRIMNAQSSCNRTDAFLESWHFMAFSCHFFSMFSIPIELYTIFLIVTKTPCRMRNVLAPLLQLQLWNFMADIGLGFLITPYLMFPCPCGVPLGLFRVLGVPTVYQVFYGQINIANLITAIILIFENRYSCIVETRFKMTRRSTRIAYTAFCYFISTCIFVPLVFRTPDVEATKRYLLEIDSCPPSLFYDSELYVFTDDYNMVSFLVLSFLTIVLIQCLFYVISTIYYLKFEFPISQASINTQRLQKRVFRGLLITTTLSVGVIMAPFILMSSTIFIEVYNQSMNNVAVFFVATHGMYSSMFIIFSNQSYREHTFKLLGRYTTSENPTPLVTATTRAYTCQVEPCPPRLLNDDSLFVLTHNENLLFKIIVACILFIASQNAFYFFATSYYLMASLPLIRISPKTQKLQKRVFAGLVISLALRVFFVIIPIVLLCTPIIVGFHSQSINNLSALLITNHGIYSTIFNIIAYKPYREYTKQLLRRNLITDACYGILAVPYMMLPCPCAINLGLLSQIGVPDNAQFYLGEISVLNLCIAVVLVFENRYSHLVETRFKITRRSTRIAYTALCYAWSCLAFTPFLFLEVSEEKAKLYLLDVDPCPLPLFYSEKLFVFSDDFELLSILAIISMLFIAIQIFYYFIATSYYLIIKIPKFQTSQKTRALQWNLFKSLMITISVCISAVLIPVTMCAVAMMLRIYSQSLNNTAILMLTTHGIFSTTFLIFSNTHYREYTGRLIGLIGRGPPADMSGKDTVYDAVLKALVSDAPKDDEFYWRLGKTVADLVKEERREAPAECDHRLSTAMIERVEWAVAKDEDQAVANKDRRERTCTFCHSRTHGTWRCNVVVFQCQRQKAADRIGVCLRCGRYHHTVTECGDRPVTCRICGGPHVHFWHAHPAAERLAHCNG</sequence>
<feature type="transmembrane region" description="Helical" evidence="1">
    <location>
        <begin position="551"/>
        <end position="572"/>
    </location>
</feature>
<keyword evidence="1" id="KW-0472">Membrane</keyword>
<feature type="transmembrane region" description="Helical" evidence="1">
    <location>
        <begin position="899"/>
        <end position="917"/>
    </location>
</feature>
<feature type="transmembrane region" description="Helical" evidence="1">
    <location>
        <begin position="342"/>
        <end position="361"/>
    </location>
</feature>
<dbReference type="AlphaFoldDB" id="A0A8S1EZQ9"/>
<dbReference type="PANTHER" id="PTHR22941">
    <property type="entry name" value="SERPENTINE RECEPTOR"/>
    <property type="match status" value="1"/>
</dbReference>
<feature type="transmembrane region" description="Helical" evidence="1">
    <location>
        <begin position="262"/>
        <end position="281"/>
    </location>
</feature>
<proteinExistence type="predicted"/>
<organism evidence="2 3">
    <name type="scientific">Caenorhabditis bovis</name>
    <dbReference type="NCBI Taxonomy" id="2654633"/>
    <lineage>
        <taxon>Eukaryota</taxon>
        <taxon>Metazoa</taxon>
        <taxon>Ecdysozoa</taxon>
        <taxon>Nematoda</taxon>
        <taxon>Chromadorea</taxon>
        <taxon>Rhabditida</taxon>
        <taxon>Rhabditina</taxon>
        <taxon>Rhabditomorpha</taxon>
        <taxon>Rhabditoidea</taxon>
        <taxon>Rhabditidae</taxon>
        <taxon>Peloderinae</taxon>
        <taxon>Caenorhabditis</taxon>
    </lineage>
</organism>
<feature type="transmembrane region" description="Helical" evidence="1">
    <location>
        <begin position="578"/>
        <end position="596"/>
    </location>
</feature>
<gene>
    <name evidence="2" type="ORF">CBOVIS_LOCUS8873</name>
</gene>
<feature type="transmembrane region" description="Helical" evidence="1">
    <location>
        <begin position="65"/>
        <end position="91"/>
    </location>
</feature>
<dbReference type="InterPro" id="IPR053220">
    <property type="entry name" value="Nematode_rcpt-like_serp_H"/>
</dbReference>
<dbReference type="EMBL" id="CADEPM010000005">
    <property type="protein sequence ID" value="CAB3406861.1"/>
    <property type="molecule type" value="Genomic_DNA"/>
</dbReference>
<dbReference type="Proteomes" id="UP000494206">
    <property type="component" value="Unassembled WGS sequence"/>
</dbReference>
<protein>
    <submittedName>
        <fullName evidence="2">Uncharacterized protein</fullName>
    </submittedName>
</protein>
<feature type="transmembrane region" description="Helical" evidence="1">
    <location>
        <begin position="686"/>
        <end position="706"/>
    </location>
</feature>
<dbReference type="PROSITE" id="PS51257">
    <property type="entry name" value="PROKAR_LIPOPROTEIN"/>
    <property type="match status" value="1"/>
</dbReference>
<evidence type="ECO:0000313" key="2">
    <source>
        <dbReference type="EMBL" id="CAB3406861.1"/>
    </source>
</evidence>
<feature type="transmembrane region" description="Helical" evidence="1">
    <location>
        <begin position="7"/>
        <end position="27"/>
    </location>
</feature>
<feature type="transmembrane region" description="Helical" evidence="1">
    <location>
        <begin position="112"/>
        <end position="142"/>
    </location>
</feature>
<feature type="transmembrane region" description="Helical" evidence="1">
    <location>
        <begin position="301"/>
        <end position="321"/>
    </location>
</feature>
<feature type="transmembrane region" description="Helical" evidence="1">
    <location>
        <begin position="483"/>
        <end position="502"/>
    </location>
</feature>
<dbReference type="PANTHER" id="PTHR22941:SF7">
    <property type="entry name" value="SERPENTINE RECEPTOR, CLASS H"/>
    <property type="match status" value="1"/>
</dbReference>
<feature type="transmembrane region" description="Helical" evidence="1">
    <location>
        <begin position="647"/>
        <end position="665"/>
    </location>
</feature>
<evidence type="ECO:0000313" key="3">
    <source>
        <dbReference type="Proteomes" id="UP000494206"/>
    </source>
</evidence>
<keyword evidence="1" id="KW-0812">Transmembrane</keyword>
<feature type="transmembrane region" description="Helical" evidence="1">
    <location>
        <begin position="608"/>
        <end position="635"/>
    </location>
</feature>
<feature type="transmembrane region" description="Helical" evidence="1">
    <location>
        <begin position="446"/>
        <end position="471"/>
    </location>
</feature>
<feature type="transmembrane region" description="Helical" evidence="1">
    <location>
        <begin position="813"/>
        <end position="842"/>
    </location>
</feature>
<dbReference type="Pfam" id="PF10318">
    <property type="entry name" value="7TM_GPCR_Srh"/>
    <property type="match status" value="4"/>
</dbReference>
<dbReference type="OrthoDB" id="5889012at2759"/>
<keyword evidence="3" id="KW-1185">Reference proteome</keyword>
<feature type="transmembrane region" description="Helical" evidence="1">
    <location>
        <begin position="863"/>
        <end position="887"/>
    </location>
</feature>
<keyword evidence="1" id="KW-1133">Transmembrane helix</keyword>
<feature type="transmembrane region" description="Helical" evidence="1">
    <location>
        <begin position="718"/>
        <end position="736"/>
    </location>
</feature>
<feature type="transmembrane region" description="Helical" evidence="1">
    <location>
        <begin position="757"/>
        <end position="777"/>
    </location>
</feature>
<feature type="transmembrane region" description="Helical" evidence="1">
    <location>
        <begin position="217"/>
        <end position="242"/>
    </location>
</feature>